<reference evidence="2 3" key="1">
    <citation type="submission" date="2018-10" db="EMBL/GenBank/DDBJ databases">
        <title>Genomic Encyclopedia of Type Strains, Phase IV (KMG-IV): sequencing the most valuable type-strain genomes for metagenomic binning, comparative biology and taxonomic classification.</title>
        <authorList>
            <person name="Goeker M."/>
        </authorList>
    </citation>
    <scope>NUCLEOTIDE SEQUENCE [LARGE SCALE GENOMIC DNA]</scope>
    <source>
        <strain evidence="2 3">DSM 22008</strain>
    </source>
</reference>
<keyword evidence="3" id="KW-1185">Reference proteome</keyword>
<accession>A0A420WM60</accession>
<dbReference type="Proteomes" id="UP000282211">
    <property type="component" value="Unassembled WGS sequence"/>
</dbReference>
<evidence type="ECO:0000313" key="3">
    <source>
        <dbReference type="Proteomes" id="UP000282211"/>
    </source>
</evidence>
<dbReference type="AlphaFoldDB" id="A0A420WM60"/>
<gene>
    <name evidence="2" type="ORF">DES40_1465</name>
</gene>
<keyword evidence="1" id="KW-0732">Signal</keyword>
<comment type="caution">
    <text evidence="2">The sequence shown here is derived from an EMBL/GenBank/DDBJ whole genome shotgun (WGS) entry which is preliminary data.</text>
</comment>
<dbReference type="OrthoDB" id="7618985at2"/>
<evidence type="ECO:0000313" key="2">
    <source>
        <dbReference type="EMBL" id="RKQ72128.1"/>
    </source>
</evidence>
<evidence type="ECO:0008006" key="4">
    <source>
        <dbReference type="Google" id="ProtNLM"/>
    </source>
</evidence>
<dbReference type="InParanoid" id="A0A420WM60"/>
<sequence length="160" mass="17580">MIQSRYVRSLFIISLLGLCACASVTDSVVPSSAAEASSANKVVQNLPPQNLLPGQCGLFIWTADNQNKFIGFETESSATYVLNGHIRRASRLDNTTLDAPKRRYQTLNEGSLAEMTFELSLQRDVEISEGERFYGRLSTKTEDGWDRVTPIAALLSCSAV</sequence>
<dbReference type="PROSITE" id="PS51257">
    <property type="entry name" value="PROKAR_LIPOPROTEIN"/>
    <property type="match status" value="1"/>
</dbReference>
<protein>
    <recommendedName>
        <fullName evidence="4">Lipoprotein</fullName>
    </recommendedName>
</protein>
<dbReference type="RefSeq" id="WP_121100065.1">
    <property type="nucleotide sequence ID" value="NZ_RBII01000001.1"/>
</dbReference>
<proteinExistence type="predicted"/>
<feature type="chain" id="PRO_5019069853" description="Lipoprotein" evidence="1">
    <location>
        <begin position="23"/>
        <end position="160"/>
    </location>
</feature>
<name>A0A420WM60_9PROT</name>
<feature type="signal peptide" evidence="1">
    <location>
        <begin position="1"/>
        <end position="22"/>
    </location>
</feature>
<evidence type="ECO:0000256" key="1">
    <source>
        <dbReference type="SAM" id="SignalP"/>
    </source>
</evidence>
<dbReference type="EMBL" id="RBII01000001">
    <property type="protein sequence ID" value="RKQ72128.1"/>
    <property type="molecule type" value="Genomic_DNA"/>
</dbReference>
<organism evidence="2 3">
    <name type="scientific">Litorimonas taeanensis</name>
    <dbReference type="NCBI Taxonomy" id="568099"/>
    <lineage>
        <taxon>Bacteria</taxon>
        <taxon>Pseudomonadati</taxon>
        <taxon>Pseudomonadota</taxon>
        <taxon>Alphaproteobacteria</taxon>
        <taxon>Maricaulales</taxon>
        <taxon>Robiginitomaculaceae</taxon>
    </lineage>
</organism>